<dbReference type="SUPFAM" id="SSF103481">
    <property type="entry name" value="Multidrug resistance efflux transporter EmrE"/>
    <property type="match status" value="1"/>
</dbReference>
<protein>
    <recommendedName>
        <fullName evidence="4">EamA domain-containing protein</fullName>
    </recommendedName>
</protein>
<comment type="caution">
    <text evidence="2">The sequence shown here is derived from an EMBL/GenBank/DDBJ whole genome shotgun (WGS) entry which is preliminary data.</text>
</comment>
<feature type="transmembrane region" description="Helical" evidence="1">
    <location>
        <begin position="37"/>
        <end position="55"/>
    </location>
</feature>
<dbReference type="Proteomes" id="UP000321303">
    <property type="component" value="Unassembled WGS sequence"/>
</dbReference>
<proteinExistence type="predicted"/>
<accession>A0A511UM67</accession>
<gene>
    <name evidence="2" type="ORF">HVA01_07670</name>
</gene>
<reference evidence="2 3" key="1">
    <citation type="submission" date="2019-07" db="EMBL/GenBank/DDBJ databases">
        <title>Whole genome shotgun sequence of Halomonas variabilis NBRC 102410.</title>
        <authorList>
            <person name="Hosoyama A."/>
            <person name="Uohara A."/>
            <person name="Ohji S."/>
            <person name="Ichikawa N."/>
        </authorList>
    </citation>
    <scope>NUCLEOTIDE SEQUENCE [LARGE SCALE GENOMIC DNA]</scope>
    <source>
        <strain evidence="2 3">NBRC 102410</strain>
    </source>
</reference>
<evidence type="ECO:0008006" key="4">
    <source>
        <dbReference type="Google" id="ProtNLM"/>
    </source>
</evidence>
<keyword evidence="1" id="KW-1133">Transmembrane helix</keyword>
<evidence type="ECO:0000256" key="1">
    <source>
        <dbReference type="SAM" id="Phobius"/>
    </source>
</evidence>
<keyword evidence="3" id="KW-1185">Reference proteome</keyword>
<keyword evidence="1" id="KW-0812">Transmembrane</keyword>
<sequence>MQTVRSQVVNVIVSCAPLATSLLFAWWGVELLTPMKLLGAALGLVGVVVISSVASGMPVDIWGVLMATACGPLLRIGYKRVLE</sequence>
<evidence type="ECO:0000313" key="2">
    <source>
        <dbReference type="EMBL" id="GEN27121.1"/>
    </source>
</evidence>
<evidence type="ECO:0000313" key="3">
    <source>
        <dbReference type="Proteomes" id="UP000321303"/>
    </source>
</evidence>
<dbReference type="EMBL" id="BJXV01000003">
    <property type="protein sequence ID" value="GEN27121.1"/>
    <property type="molecule type" value="Genomic_DNA"/>
</dbReference>
<organism evidence="2 3">
    <name type="scientific">Halovibrio variabilis</name>
    <dbReference type="NCBI Taxonomy" id="31910"/>
    <lineage>
        <taxon>Bacteria</taxon>
        <taxon>Pseudomonadati</taxon>
        <taxon>Pseudomonadota</taxon>
        <taxon>Gammaproteobacteria</taxon>
        <taxon>Oceanospirillales</taxon>
        <taxon>Halomonadaceae</taxon>
        <taxon>Halovibrio</taxon>
    </lineage>
</organism>
<dbReference type="AlphaFoldDB" id="A0A511UM67"/>
<dbReference type="InterPro" id="IPR037185">
    <property type="entry name" value="EmrE-like"/>
</dbReference>
<name>A0A511UM67_9GAMM</name>
<feature type="transmembrane region" description="Helical" evidence="1">
    <location>
        <begin position="6"/>
        <end position="25"/>
    </location>
</feature>
<keyword evidence="1" id="KW-0472">Membrane</keyword>